<dbReference type="PATRIC" id="fig|866536.3.peg.3302"/>
<reference evidence="2" key="1">
    <citation type="submission" date="2012-06" db="EMBL/GenBank/DDBJ databases">
        <title>The complete genome of Belliella baltica DSM 15883.</title>
        <authorList>
            <person name="Lucas S."/>
            <person name="Copeland A."/>
            <person name="Lapidus A."/>
            <person name="Goodwin L."/>
            <person name="Pitluck S."/>
            <person name="Peters L."/>
            <person name="Mikhailova N."/>
            <person name="Davenport K."/>
            <person name="Kyrpides N."/>
            <person name="Mavromatis K."/>
            <person name="Pagani I."/>
            <person name="Ivanova N."/>
            <person name="Ovchinnikova G."/>
            <person name="Zeytun A."/>
            <person name="Detter J.C."/>
            <person name="Han C."/>
            <person name="Land M."/>
            <person name="Hauser L."/>
            <person name="Markowitz V."/>
            <person name="Cheng J.-F."/>
            <person name="Hugenholtz P."/>
            <person name="Woyke T."/>
            <person name="Wu D."/>
            <person name="Tindall B."/>
            <person name="Pomrenke H."/>
            <person name="Brambilla E."/>
            <person name="Klenk H.-P."/>
            <person name="Eisen J.A."/>
        </authorList>
    </citation>
    <scope>NUCLEOTIDE SEQUENCE [LARGE SCALE GENOMIC DNA]</scope>
    <source>
        <strain evidence="2">DSM 15883 / CIP 108006 / LMG 21964 / BA134</strain>
    </source>
</reference>
<evidence type="ECO:0000313" key="2">
    <source>
        <dbReference type="Proteomes" id="UP000006050"/>
    </source>
</evidence>
<accession>I3Z8Y4</accession>
<dbReference type="Proteomes" id="UP000006050">
    <property type="component" value="Chromosome"/>
</dbReference>
<dbReference type="STRING" id="866536.Belba_3190"/>
<keyword evidence="2" id="KW-1185">Reference proteome</keyword>
<dbReference type="eggNOG" id="ENOG502ZHFI">
    <property type="taxonomic scope" value="Bacteria"/>
</dbReference>
<protein>
    <submittedName>
        <fullName evidence="1">Uncharacterized protein</fullName>
    </submittedName>
</protein>
<dbReference type="KEGG" id="bbd:Belba_3190"/>
<dbReference type="OrthoDB" id="47198at2"/>
<dbReference type="RefSeq" id="WP_014773642.1">
    <property type="nucleotide sequence ID" value="NC_018010.1"/>
</dbReference>
<evidence type="ECO:0000313" key="1">
    <source>
        <dbReference type="EMBL" id="AFL85702.1"/>
    </source>
</evidence>
<dbReference type="AlphaFoldDB" id="I3Z8Y4"/>
<dbReference type="EMBL" id="CP003281">
    <property type="protein sequence ID" value="AFL85702.1"/>
    <property type="molecule type" value="Genomic_DNA"/>
</dbReference>
<dbReference type="HOGENOM" id="CLU_191482_0_0_10"/>
<sequence>MKFFYLSSVLNADGFYQVHERDCTNIPDPLERDYLGPFNNGEEALRKAKSMNPDAITCSECCTKKGIHSKTDKK</sequence>
<proteinExistence type="predicted"/>
<organism evidence="1 2">
    <name type="scientific">Belliella baltica (strain DSM 15883 / CIP 108006 / LMG 21964 / BA134)</name>
    <dbReference type="NCBI Taxonomy" id="866536"/>
    <lineage>
        <taxon>Bacteria</taxon>
        <taxon>Pseudomonadati</taxon>
        <taxon>Bacteroidota</taxon>
        <taxon>Cytophagia</taxon>
        <taxon>Cytophagales</taxon>
        <taxon>Cyclobacteriaceae</taxon>
        <taxon>Belliella</taxon>
    </lineage>
</organism>
<name>I3Z8Y4_BELBD</name>
<gene>
    <name evidence="1" type="ordered locus">Belba_3190</name>
</gene>